<reference evidence="19 20" key="1">
    <citation type="submission" date="2016-11" db="EMBL/GenBank/DDBJ databases">
        <authorList>
            <person name="Jaros S."/>
            <person name="Januszkiewicz K."/>
            <person name="Wedrychowicz H."/>
        </authorList>
    </citation>
    <scope>NUCLEOTIDE SEQUENCE [LARGE SCALE GENOMIC DNA]</scope>
    <source>
        <strain evidence="19 20">CGMCC 1.12145</strain>
    </source>
</reference>
<comment type="pathway">
    <text evidence="2">Carbohydrate acid metabolism.</text>
</comment>
<evidence type="ECO:0000256" key="5">
    <source>
        <dbReference type="ARBA" id="ARBA00008420"/>
    </source>
</evidence>
<evidence type="ECO:0000256" key="12">
    <source>
        <dbReference type="ARBA" id="ARBA00023002"/>
    </source>
</evidence>
<comment type="function">
    <text evidence="1">Catalyzes the oxidative decarboxylation of 6-phosphogluconate to ribulose 5-phosphate and CO(2), with concomitant reduction of NADP to NADPH.</text>
</comment>
<evidence type="ECO:0000256" key="14">
    <source>
        <dbReference type="ARBA" id="ARBA00023126"/>
    </source>
</evidence>
<dbReference type="Pfam" id="PF01202">
    <property type="entry name" value="SKI"/>
    <property type="match status" value="1"/>
</dbReference>
<dbReference type="EMBL" id="FPJE01000018">
    <property type="protein sequence ID" value="SFW66721.1"/>
    <property type="molecule type" value="Genomic_DNA"/>
</dbReference>
<gene>
    <name evidence="19" type="ORF">SAMN02927921_03153</name>
</gene>
<dbReference type="AlphaFoldDB" id="A0A1K1R480"/>
<keyword evidence="9" id="KW-0547">Nucleotide-binding</keyword>
<dbReference type="PROSITE" id="PS00461">
    <property type="entry name" value="6PGD"/>
    <property type="match status" value="1"/>
</dbReference>
<evidence type="ECO:0000256" key="15">
    <source>
        <dbReference type="ARBA" id="ARBA00048090"/>
    </source>
</evidence>
<dbReference type="Pfam" id="PF03446">
    <property type="entry name" value="NAD_binding_2"/>
    <property type="match status" value="1"/>
</dbReference>
<dbReference type="STRING" id="1150368.SAMN02927921_03153"/>
<dbReference type="NCBIfam" id="TIGR00873">
    <property type="entry name" value="gnd"/>
    <property type="match status" value="1"/>
</dbReference>
<evidence type="ECO:0000256" key="6">
    <source>
        <dbReference type="ARBA" id="ARBA00011738"/>
    </source>
</evidence>
<keyword evidence="13 17" id="KW-0311">Gluconate utilization</keyword>
<feature type="domain" description="6-phosphogluconate dehydrogenase C-terminal" evidence="18">
    <location>
        <begin position="339"/>
        <end position="619"/>
    </location>
</feature>
<dbReference type="GO" id="GO:0006098">
    <property type="term" value="P:pentose-phosphate shunt"/>
    <property type="evidence" value="ECO:0007669"/>
    <property type="project" value="UniProtKB-UniPathway"/>
</dbReference>
<evidence type="ECO:0000256" key="3">
    <source>
        <dbReference type="ARBA" id="ARBA00004874"/>
    </source>
</evidence>
<dbReference type="GO" id="GO:0019521">
    <property type="term" value="P:D-gluconate metabolic process"/>
    <property type="evidence" value="ECO:0007669"/>
    <property type="project" value="UniProtKB-KW"/>
</dbReference>
<dbReference type="Gene3D" id="3.40.50.720">
    <property type="entry name" value="NAD(P)-binding Rossmann-like Domain"/>
    <property type="match status" value="1"/>
</dbReference>
<keyword evidence="11" id="KW-0067">ATP-binding</keyword>
<evidence type="ECO:0000256" key="10">
    <source>
        <dbReference type="ARBA" id="ARBA00022777"/>
    </source>
</evidence>
<dbReference type="PRINTS" id="PR00076">
    <property type="entry name" value="6PGDHDRGNASE"/>
</dbReference>
<dbReference type="InterPro" id="IPR036291">
    <property type="entry name" value="NAD(P)-bd_dom_sf"/>
</dbReference>
<sequence>MGVSGSGKTTIGKLLSLSTQFPFFDGDDYHPEANRAKMASGIPLDDNDREGWLQALNRLAATQLQSGSCIIACSALREKYRDILRKGLETQVYFVYLRGRYTQIMERLQARRGHFMPASLLTSQFDILEAPREAVIADIGNDPEHIVSDIMEQLKLQKEFGLIGLGVMGKSLCRNLAGKGFPIAMYNRHVPGKEEDIAVRFREEHPELQDSLAFDDLRAFTRSLQTPRKIMLMVPAGTPTDEILYELIPLLSENDTVIDGGNSHFTDTRRRSELLAAHHIHFIGCGVSGGEEGALNGPSLMPGGDPEAYKTVQPFLEAIAARDRNGAPCCTYIGPEGSGHFVKMVHNGIEYAEMELLAEIYLLFTRTGKNPDDIAGILEQWKMEENSFLLDITIDILRTRENGGWLIDSILDKAGNKGTGNWTAIAAARLGIPATMIVASLFARYISAFKEERIAMEALYGTRDSVPDIDENTVFRAYRAARLINHHQGFRLLREASEAYRWTLDLPELARIWTNGCIIRSDLMEQLPAILSTAHSLLAHPDIATRMKSWNPALARLVSAGVECGIPVPALGEAVQYFNGATASRGSANLIQAQRDYFGAHTYRRNDDGGTIVHHTAWKNTGNL</sequence>
<dbReference type="InterPro" id="IPR013328">
    <property type="entry name" value="6PGD_dom2"/>
</dbReference>
<evidence type="ECO:0000256" key="8">
    <source>
        <dbReference type="ARBA" id="ARBA00022679"/>
    </source>
</evidence>
<evidence type="ECO:0000256" key="7">
    <source>
        <dbReference type="ARBA" id="ARBA00018193"/>
    </source>
</evidence>
<evidence type="ECO:0000256" key="1">
    <source>
        <dbReference type="ARBA" id="ARBA00002526"/>
    </source>
</evidence>
<dbReference type="Gene3D" id="1.20.5.320">
    <property type="entry name" value="6-Phosphogluconate Dehydrogenase, domain 3"/>
    <property type="match status" value="1"/>
</dbReference>
<comment type="catalytic activity">
    <reaction evidence="15">
        <text>D-gluconate + ATP = 6-phospho-D-gluconate + ADP + H(+)</text>
        <dbReference type="Rhea" id="RHEA:19433"/>
        <dbReference type="ChEBI" id="CHEBI:15378"/>
        <dbReference type="ChEBI" id="CHEBI:18391"/>
        <dbReference type="ChEBI" id="CHEBI:30616"/>
        <dbReference type="ChEBI" id="CHEBI:58759"/>
        <dbReference type="ChEBI" id="CHEBI:456216"/>
        <dbReference type="EC" id="2.7.1.12"/>
    </reaction>
</comment>
<dbReference type="OrthoDB" id="9804542at2"/>
<evidence type="ECO:0000256" key="16">
    <source>
        <dbReference type="ARBA" id="ARBA00048640"/>
    </source>
</evidence>
<dbReference type="GO" id="GO:0005524">
    <property type="term" value="F:ATP binding"/>
    <property type="evidence" value="ECO:0007669"/>
    <property type="project" value="UniProtKB-KW"/>
</dbReference>
<dbReference type="NCBIfam" id="TIGR01313">
    <property type="entry name" value="therm_gnt_kin"/>
    <property type="match status" value="1"/>
</dbReference>
<comment type="similarity">
    <text evidence="4 17">Belongs to the 6-phosphogluconate dehydrogenase family.</text>
</comment>
<dbReference type="GO" id="GO:0046316">
    <property type="term" value="F:gluconokinase activity"/>
    <property type="evidence" value="ECO:0007669"/>
    <property type="project" value="UniProtKB-EC"/>
</dbReference>
<dbReference type="Gene3D" id="3.40.50.300">
    <property type="entry name" value="P-loop containing nucleotide triphosphate hydrolases"/>
    <property type="match status" value="1"/>
</dbReference>
<dbReference type="InterPro" id="IPR006184">
    <property type="entry name" value="6PGdom_BS"/>
</dbReference>
<dbReference type="CDD" id="cd02021">
    <property type="entry name" value="GntK"/>
    <property type="match status" value="1"/>
</dbReference>
<dbReference type="InterPro" id="IPR006114">
    <property type="entry name" value="6PGDH_C"/>
</dbReference>
<evidence type="ECO:0000256" key="17">
    <source>
        <dbReference type="RuleBase" id="RU000485"/>
    </source>
</evidence>
<accession>A0A1K1R480</accession>
<dbReference type="EC" id="1.1.1.44" evidence="17"/>
<dbReference type="GO" id="GO:0050661">
    <property type="term" value="F:NADP binding"/>
    <property type="evidence" value="ECO:0007669"/>
    <property type="project" value="InterPro"/>
</dbReference>
<name>A0A1K1R480_9FLAO</name>
<dbReference type="Gene3D" id="1.10.1040.10">
    <property type="entry name" value="N-(1-d-carboxylethyl)-l-norvaline Dehydrogenase, domain 2"/>
    <property type="match status" value="1"/>
</dbReference>
<keyword evidence="10" id="KW-0418">Kinase</keyword>
<evidence type="ECO:0000256" key="9">
    <source>
        <dbReference type="ARBA" id="ARBA00022741"/>
    </source>
</evidence>
<dbReference type="InterPro" id="IPR027417">
    <property type="entry name" value="P-loop_NTPase"/>
</dbReference>
<dbReference type="InterPro" id="IPR031322">
    <property type="entry name" value="Shikimate/glucono_kinase"/>
</dbReference>
<evidence type="ECO:0000313" key="19">
    <source>
        <dbReference type="EMBL" id="SFW66721.1"/>
    </source>
</evidence>
<keyword evidence="14 17" id="KW-0570">Pentose shunt</keyword>
<evidence type="ECO:0000256" key="11">
    <source>
        <dbReference type="ARBA" id="ARBA00022840"/>
    </source>
</evidence>
<keyword evidence="12 17" id="KW-0560">Oxidoreductase</keyword>
<dbReference type="PANTHER" id="PTHR11811">
    <property type="entry name" value="6-PHOSPHOGLUCONATE DEHYDROGENASE"/>
    <property type="match status" value="1"/>
</dbReference>
<dbReference type="SUPFAM" id="SSF51735">
    <property type="entry name" value="NAD(P)-binding Rossmann-fold domains"/>
    <property type="match status" value="1"/>
</dbReference>
<evidence type="ECO:0000256" key="13">
    <source>
        <dbReference type="ARBA" id="ARBA00023064"/>
    </source>
</evidence>
<dbReference type="Proteomes" id="UP000182248">
    <property type="component" value="Unassembled WGS sequence"/>
</dbReference>
<dbReference type="GO" id="GO:0004616">
    <property type="term" value="F:phosphogluconate dehydrogenase (decarboxylating) activity"/>
    <property type="evidence" value="ECO:0007669"/>
    <property type="project" value="UniProtKB-EC"/>
</dbReference>
<proteinExistence type="inferred from homology"/>
<comment type="catalytic activity">
    <reaction evidence="16 17">
        <text>6-phospho-D-gluconate + NADP(+) = D-ribulose 5-phosphate + CO2 + NADPH</text>
        <dbReference type="Rhea" id="RHEA:10116"/>
        <dbReference type="ChEBI" id="CHEBI:16526"/>
        <dbReference type="ChEBI" id="CHEBI:57783"/>
        <dbReference type="ChEBI" id="CHEBI:58121"/>
        <dbReference type="ChEBI" id="CHEBI:58349"/>
        <dbReference type="ChEBI" id="CHEBI:58759"/>
        <dbReference type="EC" id="1.1.1.44"/>
    </reaction>
</comment>
<protein>
    <recommendedName>
        <fullName evidence="7 17">6-phosphogluconate dehydrogenase, decarboxylating</fullName>
        <ecNumber evidence="17">1.1.1.44</ecNumber>
    </recommendedName>
</protein>
<evidence type="ECO:0000259" key="18">
    <source>
        <dbReference type="SMART" id="SM01350"/>
    </source>
</evidence>
<evidence type="ECO:0000256" key="4">
    <source>
        <dbReference type="ARBA" id="ARBA00008419"/>
    </source>
</evidence>
<evidence type="ECO:0000256" key="2">
    <source>
        <dbReference type="ARBA" id="ARBA00004761"/>
    </source>
</evidence>
<dbReference type="SUPFAM" id="SSF48179">
    <property type="entry name" value="6-phosphogluconate dehydrogenase C-terminal domain-like"/>
    <property type="match status" value="1"/>
</dbReference>
<dbReference type="UniPathway" id="UPA00115">
    <property type="reaction ID" value="UER00410"/>
</dbReference>
<keyword evidence="8" id="KW-0808">Transferase</keyword>
<dbReference type="InterPro" id="IPR008927">
    <property type="entry name" value="6-PGluconate_DH-like_C_sf"/>
</dbReference>
<dbReference type="InterPro" id="IPR006183">
    <property type="entry name" value="Pgluconate_DH"/>
</dbReference>
<keyword evidence="20" id="KW-1185">Reference proteome</keyword>
<keyword evidence="17" id="KW-0521">NADP</keyword>
<dbReference type="NCBIfam" id="NF006765">
    <property type="entry name" value="PRK09287.1"/>
    <property type="match status" value="1"/>
</dbReference>
<dbReference type="SUPFAM" id="SSF52540">
    <property type="entry name" value="P-loop containing nucleoside triphosphate hydrolases"/>
    <property type="match status" value="1"/>
</dbReference>
<dbReference type="InterPro" id="IPR006115">
    <property type="entry name" value="6PGDH_NADP-bd"/>
</dbReference>
<comment type="subunit">
    <text evidence="6">Homodimer.</text>
</comment>
<dbReference type="FunFam" id="3.40.50.300:FF:000522">
    <property type="entry name" value="Gluconokinase"/>
    <property type="match status" value="1"/>
</dbReference>
<dbReference type="InterPro" id="IPR006113">
    <property type="entry name" value="6PGDH_Gnd/GntZ"/>
</dbReference>
<comment type="pathway">
    <text evidence="3 17">Carbohydrate degradation; pentose phosphate pathway; D-ribulose 5-phosphate from D-glucose 6-phosphate (oxidative stage): step 3/3.</text>
</comment>
<dbReference type="InterPro" id="IPR006001">
    <property type="entry name" value="Therm_gnt_kin"/>
</dbReference>
<dbReference type="Pfam" id="PF00393">
    <property type="entry name" value="6PGD"/>
    <property type="match status" value="1"/>
</dbReference>
<comment type="similarity">
    <text evidence="5">Belongs to the gluconokinase GntK/GntV family.</text>
</comment>
<evidence type="ECO:0000313" key="20">
    <source>
        <dbReference type="Proteomes" id="UP000182248"/>
    </source>
</evidence>
<dbReference type="SMART" id="SM01350">
    <property type="entry name" value="6PGD"/>
    <property type="match status" value="1"/>
</dbReference>
<organism evidence="19 20">
    <name type="scientific">Sinomicrobium oceani</name>
    <dbReference type="NCBI Taxonomy" id="1150368"/>
    <lineage>
        <taxon>Bacteria</taxon>
        <taxon>Pseudomonadati</taxon>
        <taxon>Bacteroidota</taxon>
        <taxon>Flavobacteriia</taxon>
        <taxon>Flavobacteriales</taxon>
        <taxon>Flavobacteriaceae</taxon>
        <taxon>Sinomicrobium</taxon>
    </lineage>
</organism>